<dbReference type="Pfam" id="PF02518">
    <property type="entry name" value="HATPase_c"/>
    <property type="match status" value="1"/>
</dbReference>
<dbReference type="PROSITE" id="PS50885">
    <property type="entry name" value="HAMP"/>
    <property type="match status" value="1"/>
</dbReference>
<evidence type="ECO:0000256" key="8">
    <source>
        <dbReference type="ARBA" id="ARBA00022989"/>
    </source>
</evidence>
<comment type="catalytic activity">
    <reaction evidence="1">
        <text>ATP + protein L-histidine = ADP + protein N-phospho-L-histidine.</text>
        <dbReference type="EC" id="2.7.13.3"/>
    </reaction>
</comment>
<evidence type="ECO:0000313" key="12">
    <source>
        <dbReference type="Proteomes" id="UP000509761"/>
    </source>
</evidence>
<gene>
    <name evidence="11" type="ORF">FX987_04419</name>
</gene>
<keyword evidence="9" id="KW-0902">Two-component regulatory system</keyword>
<dbReference type="InterPro" id="IPR050428">
    <property type="entry name" value="TCS_sensor_his_kinase"/>
</dbReference>
<evidence type="ECO:0000256" key="3">
    <source>
        <dbReference type="ARBA" id="ARBA00012438"/>
    </source>
</evidence>
<evidence type="ECO:0000256" key="4">
    <source>
        <dbReference type="ARBA" id="ARBA00022553"/>
    </source>
</evidence>
<dbReference type="GeneID" id="69280335"/>
<dbReference type="GO" id="GO:0000160">
    <property type="term" value="P:phosphorelay signal transduction system"/>
    <property type="evidence" value="ECO:0007669"/>
    <property type="project" value="UniProtKB-KW"/>
</dbReference>
<dbReference type="Gene3D" id="1.10.287.130">
    <property type="match status" value="1"/>
</dbReference>
<dbReference type="SUPFAM" id="SSF55874">
    <property type="entry name" value="ATPase domain of HSP90 chaperone/DNA topoisomerase II/histidine kinase"/>
    <property type="match status" value="1"/>
</dbReference>
<dbReference type="EC" id="2.7.13.3" evidence="3"/>
<dbReference type="InterPro" id="IPR005467">
    <property type="entry name" value="His_kinase_dom"/>
</dbReference>
<dbReference type="PANTHER" id="PTHR45436">
    <property type="entry name" value="SENSOR HISTIDINE KINASE YKOH"/>
    <property type="match status" value="1"/>
</dbReference>
<keyword evidence="10" id="KW-0472">Membrane</keyword>
<evidence type="ECO:0000256" key="10">
    <source>
        <dbReference type="ARBA" id="ARBA00023136"/>
    </source>
</evidence>
<dbReference type="RefSeq" id="WP_022520755.1">
    <property type="nucleotide sequence ID" value="NZ_CBDIPO010000001.1"/>
</dbReference>
<keyword evidence="4" id="KW-0597">Phosphoprotein</keyword>
<dbReference type="GO" id="GO:0005886">
    <property type="term" value="C:plasma membrane"/>
    <property type="evidence" value="ECO:0007669"/>
    <property type="project" value="TreeGrafter"/>
</dbReference>
<accession>A0A6N0Z426</accession>
<dbReference type="PRINTS" id="PR00344">
    <property type="entry name" value="BCTRLSENSOR"/>
</dbReference>
<dbReference type="PROSITE" id="PS50109">
    <property type="entry name" value="HIS_KIN"/>
    <property type="match status" value="1"/>
</dbReference>
<accession>A0A653T393</accession>
<evidence type="ECO:0000313" key="11">
    <source>
        <dbReference type="EMBL" id="QKS26609.1"/>
    </source>
</evidence>
<dbReference type="PANTHER" id="PTHR45436:SF5">
    <property type="entry name" value="SENSOR HISTIDINE KINASE TRCS"/>
    <property type="match status" value="1"/>
</dbReference>
<evidence type="ECO:0000256" key="1">
    <source>
        <dbReference type="ARBA" id="ARBA00000085"/>
    </source>
</evidence>
<dbReference type="Pfam" id="PF00672">
    <property type="entry name" value="HAMP"/>
    <property type="match status" value="1"/>
</dbReference>
<evidence type="ECO:0000256" key="2">
    <source>
        <dbReference type="ARBA" id="ARBA00004370"/>
    </source>
</evidence>
<dbReference type="InterPro" id="IPR003660">
    <property type="entry name" value="HAMP_dom"/>
</dbReference>
<evidence type="ECO:0000256" key="7">
    <source>
        <dbReference type="ARBA" id="ARBA00022777"/>
    </source>
</evidence>
<dbReference type="AlphaFoldDB" id="A0A653T393"/>
<keyword evidence="6" id="KW-0812">Transmembrane</keyword>
<keyword evidence="12" id="KW-1185">Reference proteome</keyword>
<proteinExistence type="predicted"/>
<organism evidence="11 12">
    <name type="scientific">Vreelandella titanicae</name>
    <dbReference type="NCBI Taxonomy" id="664683"/>
    <lineage>
        <taxon>Bacteria</taxon>
        <taxon>Pseudomonadati</taxon>
        <taxon>Pseudomonadota</taxon>
        <taxon>Gammaproteobacteria</taxon>
        <taxon>Oceanospirillales</taxon>
        <taxon>Halomonadaceae</taxon>
        <taxon>Vreelandella</taxon>
    </lineage>
</organism>
<dbReference type="Gene3D" id="3.30.565.10">
    <property type="entry name" value="Histidine kinase-like ATPase, C-terminal domain"/>
    <property type="match status" value="1"/>
</dbReference>
<comment type="subcellular location">
    <subcellularLocation>
        <location evidence="2">Membrane</location>
    </subcellularLocation>
</comment>
<dbReference type="SMART" id="SM00387">
    <property type="entry name" value="HATPase_c"/>
    <property type="match status" value="1"/>
</dbReference>
<dbReference type="Proteomes" id="UP000509761">
    <property type="component" value="Chromosome"/>
</dbReference>
<sequence>MSRLNSVWPELWVRRWAKRSISLRLLLAVLVMIGLALPVAGTLLSHHYRASATQAFDERLGATLNVIMAGVTYDRIEQQLVHDRALGDPRFDNVYSGWYWQITDGEQHTLASRSLWDQRLPVIDSDTLSARSIPGPRGQSLRVVERDIYLAPLETPLHISVAARDDVLARDIGEFQRLLWGGLVGLGVLLLGVLALQVRWGLAPLRRMHANLHEVEQGRAEQLDTRLPDELATLAASMNAVLARDQRLIERGRHTAGNLAHALKTPLSVMRLQLRQLPEANRAAWEVELERVDSAVRHHLARASAAGEGVRFAPIDLHATLAPLLNGLARLAQRRGIELRQTWAGEIKVHMDGQDIQELVGNLMDNALRWAHSDVQLQLESDGQQLTLTVSDDGPGMNEAECQQAVQRGKRLDEQRSGSGLGLAIVTDLVALYSGQLHLSRASTGGLKVVVELPVVARNRLV</sequence>
<evidence type="ECO:0000256" key="6">
    <source>
        <dbReference type="ARBA" id="ARBA00022692"/>
    </source>
</evidence>
<keyword evidence="7 11" id="KW-0418">Kinase</keyword>
<keyword evidence="8" id="KW-1133">Transmembrane helix</keyword>
<dbReference type="CDD" id="cd06225">
    <property type="entry name" value="HAMP"/>
    <property type="match status" value="1"/>
</dbReference>
<evidence type="ECO:0000256" key="5">
    <source>
        <dbReference type="ARBA" id="ARBA00022679"/>
    </source>
</evidence>
<dbReference type="InterPro" id="IPR004358">
    <property type="entry name" value="Sig_transdc_His_kin-like_C"/>
</dbReference>
<dbReference type="EMBL" id="CP054580">
    <property type="protein sequence ID" value="QKS26609.1"/>
    <property type="molecule type" value="Genomic_DNA"/>
</dbReference>
<dbReference type="GO" id="GO:0004673">
    <property type="term" value="F:protein histidine kinase activity"/>
    <property type="evidence" value="ECO:0007669"/>
    <property type="project" value="UniProtKB-EC"/>
</dbReference>
<dbReference type="InterPro" id="IPR003594">
    <property type="entry name" value="HATPase_dom"/>
</dbReference>
<keyword evidence="5 11" id="KW-0808">Transferase</keyword>
<reference evidence="11 12" key="1">
    <citation type="submission" date="2019-12" db="EMBL/GenBank/DDBJ databases">
        <title>Genome sequencing and assembly of endphytes of Porphyra tenera.</title>
        <authorList>
            <person name="Park J.M."/>
            <person name="Shin R."/>
            <person name="Jo S.H."/>
        </authorList>
    </citation>
    <scope>NUCLEOTIDE SEQUENCE [LARGE SCALE GENOMIC DNA]</scope>
    <source>
        <strain evidence="11 12">GPM3</strain>
    </source>
</reference>
<dbReference type="InterPro" id="IPR036890">
    <property type="entry name" value="HATPase_C_sf"/>
</dbReference>
<evidence type="ECO:0000256" key="9">
    <source>
        <dbReference type="ARBA" id="ARBA00023012"/>
    </source>
</evidence>
<protein>
    <recommendedName>
        <fullName evidence="3">histidine kinase</fullName>
        <ecNumber evidence="3">2.7.13.3</ecNumber>
    </recommendedName>
</protein>
<name>A0A653T393_9GAMM</name>